<gene>
    <name evidence="5" type="ORF">RDB_LOCUS91859</name>
</gene>
<dbReference type="EMBL" id="CAJMWW010000092">
    <property type="protein sequence ID" value="CAE6439768.1"/>
    <property type="molecule type" value="Genomic_DNA"/>
</dbReference>
<dbReference type="Proteomes" id="UP000663841">
    <property type="component" value="Unassembled WGS sequence"/>
</dbReference>
<evidence type="ECO:0000256" key="3">
    <source>
        <dbReference type="ARBA" id="ARBA00023242"/>
    </source>
</evidence>
<keyword evidence="3" id="KW-0539">Nucleus</keyword>
<sequence length="1217" mass="135407">GNYFLSKVSSTFDLAWCDSMSTTLPLFWPLSSASTEERLDASVKLINGLEQFQDSKTVAPAGSEVDSEEEDSEKEDEDEDGAGSAKKPKDDLNSEDVKYALRRLIRGLASPRESSRLGFSVALTELLTRLNTVDAAGIISSILEASVTSNSMKGQEIRDTLFARLFGLTAVIQSGLLFRTSRLTTSLSSPNQLGSPASSLAAYQTTITELLILGDKKSWLRESSWWSIILALKHLCSTQGVEWKDEAVEWTFETIYRGDRAKEWTPEKLGLTLTLQDLAPEQPWKDILAPTFRNPVLVSSPNLPTIARILKETDDADEPDVKTASGGAFKLQLHSVWNAILEAIKDGKCKASFAEFYRVCVDESLFAATSSPERKSWGFQVFERALAVIPPEEYQYLFTANFMRTWINHLSFPDRHLHKAAKKTASEIVKAVERNPSVGFSLVTHLQGAHGSQQFDRITRTKTVETILASTDIEGVKKYTDSLVNQLREGAASDVDPSEQDSKRRYVFDQLTALMRNGSIPKDDEWINSILELFILHGFFTVTKKNKNSGINLLHYVTKPPLSDTLRSACRAKLFTILGDLSSQTKVVKGESGESTRVTSSATDGELWITKATNIVEALEQDSSHVSPLAETEEEVAALRTRARKVLKAIRKKQEADNDASRGAELLISALLLETYYEEEDDIDALESCLDATEKLFSLSKKSKTTEDDEHSPIDLLIDVIIGMLEKSSAFGKAVAIQAFSFLSGQVESSTIDLILLQLEQRDVNDPEGDEEEEAAEAIAEMAEDDQEGEEDDSEDGSDDDSENEVDEDEDEDVEVDPEFRKQVAEALQVNGMTAVEDEDSDDSEDEVLLDDDQMMQLDDHLAKVFRAQAGNTKEKKGAQREATHFKIRILDLVDTFLSKQPQSPCVPRIVLPLINLVVSAGPDERQLSEKTTGILRARFAKAKDIPTSGFDKEAILEDLRSLHELARKAPVPELSPCSIYLSKALQGEPRVLEVYRASLEDFARRKNSKLPPAFLKEYILRQTSHAWELREQIIDQTVPGVAVNVYRQTQIWQLLQALLSQITPLCQEAAMVEQLFSFIPLFRDSLYKTLTTACEQTEHSANAAQVKELFKIALQAVRLSRKFARPTDSISTSWDVAAFEKVQEQLASLDRFKGSSAIQSSAKQMLSLLVPPKGAPVPQKRKEVAEAVTINGTETEPRKKRKKVKKQKAQSAPNDE</sequence>
<feature type="region of interest" description="Disordered" evidence="4">
    <location>
        <begin position="782"/>
        <end position="817"/>
    </location>
</feature>
<dbReference type="GO" id="GO:0006355">
    <property type="term" value="P:regulation of DNA-templated transcription"/>
    <property type="evidence" value="ECO:0007669"/>
    <property type="project" value="InterPro"/>
</dbReference>
<name>A0A8H2Y119_9AGAM</name>
<comment type="similarity">
    <text evidence="2">Belongs to the MYBBP1A family.</text>
</comment>
<feature type="compositionally biased region" description="Acidic residues" evidence="4">
    <location>
        <begin position="65"/>
        <end position="81"/>
    </location>
</feature>
<evidence type="ECO:0000313" key="6">
    <source>
        <dbReference type="Proteomes" id="UP000663841"/>
    </source>
</evidence>
<dbReference type="SUPFAM" id="SSF48371">
    <property type="entry name" value="ARM repeat"/>
    <property type="match status" value="1"/>
</dbReference>
<comment type="caution">
    <text evidence="5">The sequence shown here is derived from an EMBL/GenBank/DDBJ whole genome shotgun (WGS) entry which is preliminary data.</text>
</comment>
<evidence type="ECO:0000313" key="5">
    <source>
        <dbReference type="EMBL" id="CAE6439768.1"/>
    </source>
</evidence>
<organism evidence="5 6">
    <name type="scientific">Rhizoctonia solani</name>
    <dbReference type="NCBI Taxonomy" id="456999"/>
    <lineage>
        <taxon>Eukaryota</taxon>
        <taxon>Fungi</taxon>
        <taxon>Dikarya</taxon>
        <taxon>Basidiomycota</taxon>
        <taxon>Agaricomycotina</taxon>
        <taxon>Agaricomycetes</taxon>
        <taxon>Cantharellales</taxon>
        <taxon>Ceratobasidiaceae</taxon>
        <taxon>Rhizoctonia</taxon>
    </lineage>
</organism>
<dbReference type="GO" id="GO:0000182">
    <property type="term" value="F:rDNA binding"/>
    <property type="evidence" value="ECO:0007669"/>
    <property type="project" value="TreeGrafter"/>
</dbReference>
<dbReference type="PANTHER" id="PTHR13213">
    <property type="entry name" value="MYB-BINDING PROTEIN 1A FAMILY MEMBER"/>
    <property type="match status" value="1"/>
</dbReference>
<feature type="region of interest" description="Disordered" evidence="4">
    <location>
        <begin position="1173"/>
        <end position="1217"/>
    </location>
</feature>
<accession>A0A8H2Y119</accession>
<evidence type="ECO:0008006" key="7">
    <source>
        <dbReference type="Google" id="ProtNLM"/>
    </source>
</evidence>
<dbReference type="Pfam" id="PF04931">
    <property type="entry name" value="DNA_pol_phi"/>
    <property type="match status" value="1"/>
</dbReference>
<feature type="region of interest" description="Disordered" evidence="4">
    <location>
        <begin position="56"/>
        <end position="91"/>
    </location>
</feature>
<evidence type="ECO:0000256" key="2">
    <source>
        <dbReference type="ARBA" id="ARBA00006809"/>
    </source>
</evidence>
<reference evidence="5" key="1">
    <citation type="submission" date="2021-01" db="EMBL/GenBank/DDBJ databases">
        <authorList>
            <person name="Kaushik A."/>
        </authorList>
    </citation>
    <scope>NUCLEOTIDE SEQUENCE</scope>
    <source>
        <strain evidence="5">AG3-T5</strain>
    </source>
</reference>
<proteinExistence type="inferred from homology"/>
<protein>
    <recommendedName>
        <fullName evidence="7">DNA polymerase V</fullName>
    </recommendedName>
</protein>
<dbReference type="InterPro" id="IPR016024">
    <property type="entry name" value="ARM-type_fold"/>
</dbReference>
<dbReference type="PANTHER" id="PTHR13213:SF2">
    <property type="entry name" value="MYB-BINDING PROTEIN 1A"/>
    <property type="match status" value="1"/>
</dbReference>
<feature type="non-terminal residue" evidence="5">
    <location>
        <position position="1"/>
    </location>
</feature>
<evidence type="ECO:0000256" key="4">
    <source>
        <dbReference type="SAM" id="MobiDB-lite"/>
    </source>
</evidence>
<evidence type="ECO:0000256" key="1">
    <source>
        <dbReference type="ARBA" id="ARBA00004123"/>
    </source>
</evidence>
<dbReference type="GO" id="GO:0005730">
    <property type="term" value="C:nucleolus"/>
    <property type="evidence" value="ECO:0007669"/>
    <property type="project" value="InterPro"/>
</dbReference>
<feature type="compositionally biased region" description="Basic residues" evidence="4">
    <location>
        <begin position="1199"/>
        <end position="1209"/>
    </location>
</feature>
<comment type="subcellular location">
    <subcellularLocation>
        <location evidence="1">Nucleus</location>
    </subcellularLocation>
</comment>
<dbReference type="InterPro" id="IPR007015">
    <property type="entry name" value="DNA_pol_V/MYBBP1A"/>
</dbReference>
<dbReference type="AlphaFoldDB" id="A0A8H2Y119"/>